<proteinExistence type="predicted"/>
<accession>A0A6C8Y061</accession>
<organism evidence="1">
    <name type="scientific">Salmonella diarizonae</name>
    <dbReference type="NCBI Taxonomy" id="59204"/>
    <lineage>
        <taxon>Bacteria</taxon>
        <taxon>Pseudomonadati</taxon>
        <taxon>Pseudomonadota</taxon>
        <taxon>Gammaproteobacteria</taxon>
        <taxon>Enterobacterales</taxon>
        <taxon>Enterobacteriaceae</taxon>
        <taxon>Salmonella</taxon>
    </lineage>
</organism>
<protein>
    <submittedName>
        <fullName evidence="1">Uncharacterized protein</fullName>
    </submittedName>
</protein>
<name>A0A6C8Y061_SALDZ</name>
<gene>
    <name evidence="1" type="ORF">EL06_13575</name>
</gene>
<reference evidence="1" key="1">
    <citation type="submission" date="2018-08" db="EMBL/GenBank/DDBJ databases">
        <authorList>
            <consortium name="GenomeTrakr network: Whole genome sequencing for foodborne pathogen traceback"/>
        </authorList>
    </citation>
    <scope>NUCLEOTIDE SEQUENCE [LARGE SCALE GENOMIC DNA]</scope>
    <source>
        <strain evidence="1">FMA0132</strain>
    </source>
</reference>
<evidence type="ECO:0000313" key="1">
    <source>
        <dbReference type="EMBL" id="MIE70443.1"/>
    </source>
</evidence>
<dbReference type="EMBL" id="RSHK01000011">
    <property type="protein sequence ID" value="MIE70443.1"/>
    <property type="molecule type" value="Genomic_DNA"/>
</dbReference>
<sequence>MPVINLNPGRSHHRSPLVEDIRIDSLRGQLLSLIKSTEAFIKNDTFLRTRLKDIYQPDGVVLHGLITDWLSFRDDCRSAPFSRFRILNRLRLQSWIETADEQLARLESFLPLTTLQVLRARAILQRKNGVLSHKSG</sequence>
<dbReference type="Proteomes" id="UP000885362">
    <property type="component" value="Unassembled WGS sequence"/>
</dbReference>
<comment type="caution">
    <text evidence="1">The sequence shown here is derived from an EMBL/GenBank/DDBJ whole genome shotgun (WGS) entry which is preliminary data.</text>
</comment>
<dbReference type="AlphaFoldDB" id="A0A6C8Y061"/>